<evidence type="ECO:0000313" key="5">
    <source>
        <dbReference type="WBParaSite" id="BXY_0331700.1"/>
    </source>
</evidence>
<gene>
    <name evidence="2" type="ORF">BXYJ_LOCUS15031</name>
</gene>
<keyword evidence="1" id="KW-0732">Signal</keyword>
<dbReference type="EMBL" id="CAJFCV020000006">
    <property type="protein sequence ID" value="CAG9131032.1"/>
    <property type="molecule type" value="Genomic_DNA"/>
</dbReference>
<dbReference type="AlphaFoldDB" id="A0A1I7RRH0"/>
<organism evidence="3 5">
    <name type="scientific">Bursaphelenchus xylophilus</name>
    <name type="common">Pinewood nematode worm</name>
    <name type="synonym">Aphelenchoides xylophilus</name>
    <dbReference type="NCBI Taxonomy" id="6326"/>
    <lineage>
        <taxon>Eukaryota</taxon>
        <taxon>Metazoa</taxon>
        <taxon>Ecdysozoa</taxon>
        <taxon>Nematoda</taxon>
        <taxon>Chromadorea</taxon>
        <taxon>Rhabditida</taxon>
        <taxon>Tylenchina</taxon>
        <taxon>Tylenchomorpha</taxon>
        <taxon>Aphelenchoidea</taxon>
        <taxon>Aphelenchoididae</taxon>
        <taxon>Bursaphelenchus</taxon>
    </lineage>
</organism>
<protein>
    <submittedName>
        <fullName evidence="2">(pine wood nematode) hypothetical protein</fullName>
    </submittedName>
</protein>
<accession>A0A1I7RRH0</accession>
<dbReference type="Proteomes" id="UP000582659">
    <property type="component" value="Unassembled WGS sequence"/>
</dbReference>
<proteinExistence type="predicted"/>
<reference evidence="2" key="2">
    <citation type="submission" date="2020-09" db="EMBL/GenBank/DDBJ databases">
        <authorList>
            <person name="Kikuchi T."/>
        </authorList>
    </citation>
    <scope>NUCLEOTIDE SEQUENCE</scope>
    <source>
        <strain evidence="2">Ka4C1</strain>
    </source>
</reference>
<evidence type="ECO:0000256" key="1">
    <source>
        <dbReference type="SAM" id="SignalP"/>
    </source>
</evidence>
<dbReference type="WBParaSite" id="BXY_0331700.1">
    <property type="protein sequence ID" value="BXY_0331700.1"/>
    <property type="gene ID" value="BXY_0331700"/>
</dbReference>
<sequence length="95" mass="11376">MTNLVTVFFLLSLMFVSLVVAKDELKVQKKPNLMLYTPTGELRVQRFRSKYPKTGQKYRVFKDRKIRNPRSVKRFMELKPMDVMDRSRNRVAESF</sequence>
<evidence type="ECO:0000313" key="2">
    <source>
        <dbReference type="EMBL" id="CAD5234940.1"/>
    </source>
</evidence>
<dbReference type="Proteomes" id="UP000095284">
    <property type="component" value="Unplaced"/>
</dbReference>
<dbReference type="Proteomes" id="UP000659654">
    <property type="component" value="Unassembled WGS sequence"/>
</dbReference>
<dbReference type="OrthoDB" id="447842at2759"/>
<name>A0A1I7RRH0_BURXY</name>
<feature type="signal peptide" evidence="1">
    <location>
        <begin position="1"/>
        <end position="21"/>
    </location>
</feature>
<evidence type="ECO:0000313" key="4">
    <source>
        <dbReference type="Proteomes" id="UP000659654"/>
    </source>
</evidence>
<feature type="chain" id="PRO_5035359314" evidence="1">
    <location>
        <begin position="22"/>
        <end position="95"/>
    </location>
</feature>
<reference evidence="5" key="1">
    <citation type="submission" date="2016-11" db="UniProtKB">
        <authorList>
            <consortium name="WormBaseParasite"/>
        </authorList>
    </citation>
    <scope>IDENTIFICATION</scope>
</reference>
<dbReference type="SMR" id="A0A1I7RRH0"/>
<keyword evidence="4" id="KW-1185">Reference proteome</keyword>
<evidence type="ECO:0000313" key="3">
    <source>
        <dbReference type="Proteomes" id="UP000095284"/>
    </source>
</evidence>
<dbReference type="EMBL" id="CAJFDI010000006">
    <property type="protein sequence ID" value="CAD5234940.1"/>
    <property type="molecule type" value="Genomic_DNA"/>
</dbReference>